<protein>
    <submittedName>
        <fullName evidence="2">Uncharacterized protein</fullName>
    </submittedName>
</protein>
<feature type="region of interest" description="Disordered" evidence="1">
    <location>
        <begin position="263"/>
        <end position="283"/>
    </location>
</feature>
<name>A0A2T2ZVQ2_9PEZI</name>
<keyword evidence="3" id="KW-1185">Reference proteome</keyword>
<evidence type="ECO:0000256" key="1">
    <source>
        <dbReference type="SAM" id="MobiDB-lite"/>
    </source>
</evidence>
<proteinExistence type="predicted"/>
<gene>
    <name evidence="2" type="ORF">BD289DRAFT_137257</name>
</gene>
<feature type="compositionally biased region" description="Basic and acidic residues" evidence="1">
    <location>
        <begin position="263"/>
        <end position="279"/>
    </location>
</feature>
<dbReference type="EMBL" id="KZ678632">
    <property type="protein sequence ID" value="PSR77879.1"/>
    <property type="molecule type" value="Genomic_DNA"/>
</dbReference>
<accession>A0A2T2ZVQ2</accession>
<dbReference type="AlphaFoldDB" id="A0A2T2ZVQ2"/>
<dbReference type="Proteomes" id="UP000241462">
    <property type="component" value="Unassembled WGS sequence"/>
</dbReference>
<evidence type="ECO:0000313" key="3">
    <source>
        <dbReference type="Proteomes" id="UP000241462"/>
    </source>
</evidence>
<evidence type="ECO:0000313" key="2">
    <source>
        <dbReference type="EMBL" id="PSR77879.1"/>
    </source>
</evidence>
<dbReference type="InParanoid" id="A0A2T2ZVQ2"/>
<reference evidence="2 3" key="1">
    <citation type="journal article" date="2018" name="Mycol. Prog.">
        <title>Coniella lustricola, a new species from submerged detritus.</title>
        <authorList>
            <person name="Raudabaugh D.B."/>
            <person name="Iturriaga T."/>
            <person name="Carver A."/>
            <person name="Mondo S."/>
            <person name="Pangilinan J."/>
            <person name="Lipzen A."/>
            <person name="He G."/>
            <person name="Amirebrahimi M."/>
            <person name="Grigoriev I.V."/>
            <person name="Miller A.N."/>
        </authorList>
    </citation>
    <scope>NUCLEOTIDE SEQUENCE [LARGE SCALE GENOMIC DNA]</scope>
    <source>
        <strain evidence="2 3">B22-T-1</strain>
    </source>
</reference>
<feature type="region of interest" description="Disordered" evidence="1">
    <location>
        <begin position="26"/>
        <end position="50"/>
    </location>
</feature>
<sequence>MPCHAMQPGAGGPARYSTRSWVWVKGRGRGRGRGRGQRWRSRSSRLGQKSRLGRVRVRVRVRVKGWPGSAPRTARLQRFGAATGKGYVPAHTHAAVAAGLRGASRPTTRRSGCQQGFMPDCPIDLRQQVPFLVEAHCKSTCMHTLHREPPPVRSIPAVSHACLPACLPACPGCHPTAGGTKRRDGAAIPSGRAVLGNRTAPASKYPGIYLTVYLSIYLSVYRLIHQCLSATTAFSYLVHAIVQRAWLLLGVSRLARTARLVTGERERERDRQTDRDRNGVRQRATDWTTRLGKSWC</sequence>
<organism evidence="2 3">
    <name type="scientific">Coniella lustricola</name>
    <dbReference type="NCBI Taxonomy" id="2025994"/>
    <lineage>
        <taxon>Eukaryota</taxon>
        <taxon>Fungi</taxon>
        <taxon>Dikarya</taxon>
        <taxon>Ascomycota</taxon>
        <taxon>Pezizomycotina</taxon>
        <taxon>Sordariomycetes</taxon>
        <taxon>Sordariomycetidae</taxon>
        <taxon>Diaporthales</taxon>
        <taxon>Schizoparmaceae</taxon>
        <taxon>Coniella</taxon>
    </lineage>
</organism>
<feature type="compositionally biased region" description="Basic residues" evidence="1">
    <location>
        <begin position="26"/>
        <end position="43"/>
    </location>
</feature>